<evidence type="ECO:0000313" key="3">
    <source>
        <dbReference type="Proteomes" id="UP000281332"/>
    </source>
</evidence>
<keyword evidence="2" id="KW-0378">Hydrolase</keyword>
<dbReference type="InterPro" id="IPR050266">
    <property type="entry name" value="AB_hydrolase_sf"/>
</dbReference>
<dbReference type="SUPFAM" id="SSF53474">
    <property type="entry name" value="alpha/beta-Hydrolases"/>
    <property type="match status" value="1"/>
</dbReference>
<dbReference type="PRINTS" id="PR00412">
    <property type="entry name" value="EPOXHYDRLASE"/>
</dbReference>
<dbReference type="Gene3D" id="3.40.50.1820">
    <property type="entry name" value="alpha/beta hydrolase"/>
    <property type="match status" value="1"/>
</dbReference>
<gene>
    <name evidence="2" type="ORF">BBB56_16485</name>
</gene>
<dbReference type="InterPro" id="IPR029058">
    <property type="entry name" value="AB_hydrolase_fold"/>
</dbReference>
<dbReference type="PANTHER" id="PTHR43798:SF29">
    <property type="entry name" value="AB HYDROLASE-1 DOMAIN-CONTAINING PROTEIN"/>
    <property type="match status" value="1"/>
</dbReference>
<dbReference type="RefSeq" id="WP_123802010.1">
    <property type="nucleotide sequence ID" value="NZ_RMVG01000014.1"/>
</dbReference>
<protein>
    <submittedName>
        <fullName evidence="2">Alpha/beta hydrolase</fullName>
    </submittedName>
</protein>
<dbReference type="OrthoDB" id="9780765at2"/>
<dbReference type="Pfam" id="PF00561">
    <property type="entry name" value="Abhydrolase_1"/>
    <property type="match status" value="1"/>
</dbReference>
<dbReference type="InterPro" id="IPR000639">
    <property type="entry name" value="Epox_hydrolase-like"/>
</dbReference>
<dbReference type="InterPro" id="IPR000073">
    <property type="entry name" value="AB_hydrolase_1"/>
</dbReference>
<sequence>MNPNNMMSFTDVGSGFPLLMGHSYLFDRSMWTPQTEKLAKKYRLILPDLWGHGNSPALPASATSLKALAEAHLKLMDSLGIDKFAVVGLSVGGMWAAELAALAPERVNALMLFDTFIGKETAQKEAQYVEMLNAVNFTGAIKPPLLNYIVSQFYSDQAAADDVSLLTAKLAALPTPLLRESIVPIGKMIFGRPDRLPLLKSIRCPVCIATGEYDLPRPPEEGRKMAEMLGCEFHLISQAGHISNRENPDAVTRLIETFLNRTLG</sequence>
<evidence type="ECO:0000259" key="1">
    <source>
        <dbReference type="Pfam" id="PF00561"/>
    </source>
</evidence>
<name>A0A3N4NT05_9GAMM</name>
<dbReference type="PANTHER" id="PTHR43798">
    <property type="entry name" value="MONOACYLGLYCEROL LIPASE"/>
    <property type="match status" value="1"/>
</dbReference>
<dbReference type="EMBL" id="RMVG01000014">
    <property type="protein sequence ID" value="RPD97797.1"/>
    <property type="molecule type" value="Genomic_DNA"/>
</dbReference>
<reference evidence="2 3" key="1">
    <citation type="submission" date="2018-11" db="EMBL/GenBank/DDBJ databases">
        <title>Whole genome sequencing of Pantoea sp. RIT388.</title>
        <authorList>
            <person name="Gan H.M."/>
            <person name="Hudson A.O."/>
        </authorList>
    </citation>
    <scope>NUCLEOTIDE SEQUENCE [LARGE SCALE GENOMIC DNA]</scope>
    <source>
        <strain evidence="2 3">RIT388</strain>
    </source>
</reference>
<dbReference type="AlphaFoldDB" id="A0A3N4NT05"/>
<feature type="domain" description="AB hydrolase-1" evidence="1">
    <location>
        <begin position="19"/>
        <end position="247"/>
    </location>
</feature>
<organism evidence="2 3">
    <name type="scientific">Candidatus Pantoea deserta</name>
    <dbReference type="NCBI Taxonomy" id="1869313"/>
    <lineage>
        <taxon>Bacteria</taxon>
        <taxon>Pseudomonadati</taxon>
        <taxon>Pseudomonadota</taxon>
        <taxon>Gammaproteobacteria</taxon>
        <taxon>Enterobacterales</taxon>
        <taxon>Erwiniaceae</taxon>
        <taxon>Pantoea</taxon>
    </lineage>
</organism>
<proteinExistence type="predicted"/>
<comment type="caution">
    <text evidence="2">The sequence shown here is derived from an EMBL/GenBank/DDBJ whole genome shotgun (WGS) entry which is preliminary data.</text>
</comment>
<evidence type="ECO:0000313" key="2">
    <source>
        <dbReference type="EMBL" id="RPD97797.1"/>
    </source>
</evidence>
<accession>A0A3N4NT05</accession>
<dbReference type="GO" id="GO:0016787">
    <property type="term" value="F:hydrolase activity"/>
    <property type="evidence" value="ECO:0007669"/>
    <property type="project" value="UniProtKB-KW"/>
</dbReference>
<dbReference type="Proteomes" id="UP000281332">
    <property type="component" value="Unassembled WGS sequence"/>
</dbReference>
<dbReference type="PRINTS" id="PR00111">
    <property type="entry name" value="ABHYDROLASE"/>
</dbReference>
<keyword evidence="3" id="KW-1185">Reference proteome</keyword>